<feature type="region of interest" description="Disordered" evidence="1">
    <location>
        <begin position="130"/>
        <end position="158"/>
    </location>
</feature>
<evidence type="ECO:0000313" key="4">
    <source>
        <dbReference type="Proteomes" id="UP000789759"/>
    </source>
</evidence>
<dbReference type="AlphaFoldDB" id="A0A9N9F4B7"/>
<gene>
    <name evidence="3" type="ORF">CPELLU_LOCUS2819</name>
</gene>
<dbReference type="EMBL" id="CAJVQA010001279">
    <property type="protein sequence ID" value="CAG8508948.1"/>
    <property type="molecule type" value="Genomic_DNA"/>
</dbReference>
<proteinExistence type="predicted"/>
<keyword evidence="2" id="KW-0472">Membrane</keyword>
<feature type="transmembrane region" description="Helical" evidence="2">
    <location>
        <begin position="191"/>
        <end position="208"/>
    </location>
</feature>
<feature type="transmembrane region" description="Helical" evidence="2">
    <location>
        <begin position="46"/>
        <end position="64"/>
    </location>
</feature>
<protein>
    <submittedName>
        <fullName evidence="3">853_t:CDS:1</fullName>
    </submittedName>
</protein>
<dbReference type="OrthoDB" id="2327125at2759"/>
<keyword evidence="4" id="KW-1185">Reference proteome</keyword>
<organism evidence="3 4">
    <name type="scientific">Cetraspora pellucida</name>
    <dbReference type="NCBI Taxonomy" id="1433469"/>
    <lineage>
        <taxon>Eukaryota</taxon>
        <taxon>Fungi</taxon>
        <taxon>Fungi incertae sedis</taxon>
        <taxon>Mucoromycota</taxon>
        <taxon>Glomeromycotina</taxon>
        <taxon>Glomeromycetes</taxon>
        <taxon>Diversisporales</taxon>
        <taxon>Gigasporaceae</taxon>
        <taxon>Cetraspora</taxon>
    </lineage>
</organism>
<evidence type="ECO:0000256" key="1">
    <source>
        <dbReference type="SAM" id="MobiDB-lite"/>
    </source>
</evidence>
<dbReference type="Proteomes" id="UP000789759">
    <property type="component" value="Unassembled WGS sequence"/>
</dbReference>
<evidence type="ECO:0000256" key="2">
    <source>
        <dbReference type="SAM" id="Phobius"/>
    </source>
</evidence>
<accession>A0A9N9F4B7</accession>
<keyword evidence="2" id="KW-0812">Transmembrane</keyword>
<evidence type="ECO:0000313" key="3">
    <source>
        <dbReference type="EMBL" id="CAG8508948.1"/>
    </source>
</evidence>
<name>A0A9N9F4B7_9GLOM</name>
<feature type="transmembrane region" description="Helical" evidence="2">
    <location>
        <begin position="166"/>
        <end position="185"/>
    </location>
</feature>
<feature type="non-terminal residue" evidence="3">
    <location>
        <position position="246"/>
    </location>
</feature>
<comment type="caution">
    <text evidence="3">The sequence shown here is derived from an EMBL/GenBank/DDBJ whole genome shotgun (WGS) entry which is preliminary data.</text>
</comment>
<feature type="compositionally biased region" description="Basic and acidic residues" evidence="1">
    <location>
        <begin position="134"/>
        <end position="151"/>
    </location>
</feature>
<feature type="transmembrane region" description="Helical" evidence="2">
    <location>
        <begin position="71"/>
        <end position="90"/>
    </location>
</feature>
<keyword evidence="2" id="KW-1133">Transmembrane helix</keyword>
<sequence>MFFLFGGVLFSFVPVDFSKIPAPTNATLTGFQTWHAEIHNFDLETWYSMLFFTAVLGIVLRGNFTSDNNILPWSFLYILLAEGTTILLNWPFDAFWFKFQGLAIDWAFIIQFTRLYIATKQNYREGYASLPQHVSDDDGRERESEEHDRPNHLHHHQKKDCHSSHVLLLPLAVFFHIAGNVLNTVFSSEGIAYGFTFTAFAFFVYLDTHLKPNKPKKPIFVPDPSTPAVVLVTTASLALSALCLRL</sequence>
<reference evidence="3" key="1">
    <citation type="submission" date="2021-06" db="EMBL/GenBank/DDBJ databases">
        <authorList>
            <person name="Kallberg Y."/>
            <person name="Tangrot J."/>
            <person name="Rosling A."/>
        </authorList>
    </citation>
    <scope>NUCLEOTIDE SEQUENCE</scope>
    <source>
        <strain evidence="3">FL966</strain>
    </source>
</reference>